<dbReference type="EMBL" id="UOFF01000041">
    <property type="protein sequence ID" value="VAW53781.1"/>
    <property type="molecule type" value="Genomic_DNA"/>
</dbReference>
<dbReference type="InterPro" id="IPR005325">
    <property type="entry name" value="DUF308_memb"/>
</dbReference>
<keyword evidence="1" id="KW-1133">Transmembrane helix</keyword>
<feature type="transmembrane region" description="Helical" evidence="1">
    <location>
        <begin position="41"/>
        <end position="60"/>
    </location>
</feature>
<accession>A0A3B0WES2</accession>
<protein>
    <recommendedName>
        <fullName evidence="3">Acid-resistance membrane protein</fullName>
    </recommendedName>
</protein>
<dbReference type="InterPro" id="IPR052712">
    <property type="entry name" value="Acid_resist_chaperone_HdeD"/>
</dbReference>
<name>A0A3B0WES2_9ZZZZ</name>
<proteinExistence type="predicted"/>
<dbReference type="Pfam" id="PF03729">
    <property type="entry name" value="DUF308"/>
    <property type="match status" value="2"/>
</dbReference>
<evidence type="ECO:0000256" key="1">
    <source>
        <dbReference type="SAM" id="Phobius"/>
    </source>
</evidence>
<organism evidence="2">
    <name type="scientific">hydrothermal vent metagenome</name>
    <dbReference type="NCBI Taxonomy" id="652676"/>
    <lineage>
        <taxon>unclassified sequences</taxon>
        <taxon>metagenomes</taxon>
        <taxon>ecological metagenomes</taxon>
    </lineage>
</organism>
<sequence>MPLFTTNTEVLKKFGKYSIVTGFLLIFVGITGAVVPEMMSLETALFIAFFMLVGGFFWAVHTYQYARHSVIDWLKPLVLIVVGAMVLMSPEQGIAALGLFLSFYLLMDAFSSFSIAQMHYPSKGWGWMFVNGIMSVLLATLFLIGWPQTSLWLVGLFVAISLFFDGLALVIIGWTAKEN</sequence>
<evidence type="ECO:0000313" key="2">
    <source>
        <dbReference type="EMBL" id="VAW53781.1"/>
    </source>
</evidence>
<feature type="transmembrane region" description="Helical" evidence="1">
    <location>
        <begin position="125"/>
        <end position="146"/>
    </location>
</feature>
<feature type="transmembrane region" description="Helical" evidence="1">
    <location>
        <begin position="94"/>
        <end position="113"/>
    </location>
</feature>
<keyword evidence="1" id="KW-0812">Transmembrane</keyword>
<dbReference type="GO" id="GO:0005886">
    <property type="term" value="C:plasma membrane"/>
    <property type="evidence" value="ECO:0007669"/>
    <property type="project" value="TreeGrafter"/>
</dbReference>
<feature type="transmembrane region" description="Helical" evidence="1">
    <location>
        <begin position="152"/>
        <end position="176"/>
    </location>
</feature>
<dbReference type="PANTHER" id="PTHR34989:SF1">
    <property type="entry name" value="PROTEIN HDED"/>
    <property type="match status" value="1"/>
</dbReference>
<reference evidence="2" key="1">
    <citation type="submission" date="2018-06" db="EMBL/GenBank/DDBJ databases">
        <authorList>
            <person name="Zhirakovskaya E."/>
        </authorList>
    </citation>
    <scope>NUCLEOTIDE SEQUENCE</scope>
</reference>
<gene>
    <name evidence="2" type="ORF">MNBD_GAMMA07-261</name>
</gene>
<feature type="transmembrane region" description="Helical" evidence="1">
    <location>
        <begin position="17"/>
        <end position="35"/>
    </location>
</feature>
<evidence type="ECO:0008006" key="3">
    <source>
        <dbReference type="Google" id="ProtNLM"/>
    </source>
</evidence>
<dbReference type="AlphaFoldDB" id="A0A3B0WES2"/>
<dbReference type="PANTHER" id="PTHR34989">
    <property type="entry name" value="PROTEIN HDED"/>
    <property type="match status" value="1"/>
</dbReference>
<feature type="transmembrane region" description="Helical" evidence="1">
    <location>
        <begin position="72"/>
        <end position="88"/>
    </location>
</feature>
<keyword evidence="1" id="KW-0472">Membrane</keyword>